<name>A0ACC1R7H7_9HYPO</name>
<keyword evidence="2" id="KW-1185">Reference proteome</keyword>
<evidence type="ECO:0000313" key="1">
    <source>
        <dbReference type="EMBL" id="KAJ3499725.1"/>
    </source>
</evidence>
<proteinExistence type="predicted"/>
<protein>
    <submittedName>
        <fullName evidence="1">Uncharacterized protein</fullName>
    </submittedName>
</protein>
<reference evidence="1" key="1">
    <citation type="submission" date="2022-07" db="EMBL/GenBank/DDBJ databases">
        <title>Genome Sequence of Lecanicillium saksenae.</title>
        <authorList>
            <person name="Buettner E."/>
        </authorList>
    </citation>
    <scope>NUCLEOTIDE SEQUENCE</scope>
    <source>
        <strain evidence="1">VT-O1</strain>
    </source>
</reference>
<evidence type="ECO:0000313" key="2">
    <source>
        <dbReference type="Proteomes" id="UP001148737"/>
    </source>
</evidence>
<accession>A0ACC1R7H7</accession>
<organism evidence="1 2">
    <name type="scientific">Lecanicillium saksenae</name>
    <dbReference type="NCBI Taxonomy" id="468837"/>
    <lineage>
        <taxon>Eukaryota</taxon>
        <taxon>Fungi</taxon>
        <taxon>Dikarya</taxon>
        <taxon>Ascomycota</taxon>
        <taxon>Pezizomycotina</taxon>
        <taxon>Sordariomycetes</taxon>
        <taxon>Hypocreomycetidae</taxon>
        <taxon>Hypocreales</taxon>
        <taxon>Cordycipitaceae</taxon>
        <taxon>Lecanicillium</taxon>
    </lineage>
</organism>
<dbReference type="Proteomes" id="UP001148737">
    <property type="component" value="Unassembled WGS sequence"/>
</dbReference>
<gene>
    <name evidence="1" type="ORF">NLG97_g99</name>
</gene>
<sequence>MCLQESLLGETCSTKRPKNLKEVLSARVCQDVLQRVDKHAPRDAVLRTSRCATCFKALLLATSPKTNLGVIPYLKTAMMQTASVAPEIACAEAIAFMHLLHTVPTEPSINPRQQQAHINPSAYSLPFDRERDVVNTLAFLSSIGEDPKHVPALCMHEKLGTNESEVIIAVNQARFGDGLSTLNDIKGGFDSIFHSLSKVLQSEHTSSQPPVIAI</sequence>
<comment type="caution">
    <text evidence="1">The sequence shown here is derived from an EMBL/GenBank/DDBJ whole genome shotgun (WGS) entry which is preliminary data.</text>
</comment>
<dbReference type="EMBL" id="JANAKD010000003">
    <property type="protein sequence ID" value="KAJ3499725.1"/>
    <property type="molecule type" value="Genomic_DNA"/>
</dbReference>